<dbReference type="PANTHER" id="PTHR37166:SF1">
    <property type="entry name" value="PROTEIN FLAG"/>
    <property type="match status" value="1"/>
</dbReference>
<dbReference type="Pfam" id="PF03646">
    <property type="entry name" value="FlaG"/>
    <property type="match status" value="1"/>
</dbReference>
<keyword evidence="2" id="KW-0282">Flagellum</keyword>
<keyword evidence="2" id="KW-0969">Cilium</keyword>
<sequence length="141" mass="15976">MDISSVGAKIVPVVQVQEVREISVKEPPVRPVPKTEGNRIEKRGPGPLIKGEERARNQETEPTLTGLDKNQLEKLAESIEEYLQHLDFKIEFSVHEDTDQIIVKVVDPKSGKVIRQIPPEELLKIQEKLHELTGLLFEKKA</sequence>
<feature type="region of interest" description="Disordered" evidence="1">
    <location>
        <begin position="27"/>
        <end position="65"/>
    </location>
</feature>
<dbReference type="AlphaFoldDB" id="A0A6G7PTI9"/>
<dbReference type="PANTHER" id="PTHR37166">
    <property type="entry name" value="PROTEIN FLAG"/>
    <property type="match status" value="1"/>
</dbReference>
<keyword evidence="2" id="KW-0966">Cell projection</keyword>
<feature type="compositionally biased region" description="Basic and acidic residues" evidence="1">
    <location>
        <begin position="36"/>
        <end position="59"/>
    </location>
</feature>
<reference evidence="2 3" key="1">
    <citation type="submission" date="2020-02" db="EMBL/GenBank/DDBJ databases">
        <title>Genome analysis of Thermosulfuriphilus ammonigenes ST65T, an anaerobic thermophilic chemolithoautotrophic bacterium isolated from a deep-sea hydrothermal vent.</title>
        <authorList>
            <person name="Slobodkina G."/>
            <person name="Allioux M."/>
            <person name="Merkel A."/>
            <person name="Alain K."/>
            <person name="Jebbar M."/>
            <person name="Slobodkin A."/>
        </authorList>
    </citation>
    <scope>NUCLEOTIDE SEQUENCE [LARGE SCALE GENOMIC DNA]</scope>
    <source>
        <strain evidence="2 3">ST65</strain>
    </source>
</reference>
<dbReference type="InterPro" id="IPR035924">
    <property type="entry name" value="FlaG-like_sf"/>
</dbReference>
<evidence type="ECO:0000313" key="3">
    <source>
        <dbReference type="Proteomes" id="UP000502179"/>
    </source>
</evidence>
<evidence type="ECO:0000256" key="1">
    <source>
        <dbReference type="SAM" id="MobiDB-lite"/>
    </source>
</evidence>
<organism evidence="2 3">
    <name type="scientific">Thermosulfuriphilus ammonigenes</name>
    <dbReference type="NCBI Taxonomy" id="1936021"/>
    <lineage>
        <taxon>Bacteria</taxon>
        <taxon>Pseudomonadati</taxon>
        <taxon>Thermodesulfobacteriota</taxon>
        <taxon>Thermodesulfobacteria</taxon>
        <taxon>Thermodesulfobacteriales</taxon>
        <taxon>Thermodesulfobacteriaceae</taxon>
        <taxon>Thermosulfuriphilus</taxon>
    </lineage>
</organism>
<dbReference type="Proteomes" id="UP000502179">
    <property type="component" value="Chromosome"/>
</dbReference>
<dbReference type="SUPFAM" id="SSF160214">
    <property type="entry name" value="FlaG-like"/>
    <property type="match status" value="1"/>
</dbReference>
<protein>
    <submittedName>
        <fullName evidence="2">Flagellar protein FlaG</fullName>
    </submittedName>
</protein>
<proteinExistence type="predicted"/>
<gene>
    <name evidence="2" type="ORF">G4V39_00695</name>
</gene>
<dbReference type="EMBL" id="CP048877">
    <property type="protein sequence ID" value="QIJ70876.1"/>
    <property type="molecule type" value="Genomic_DNA"/>
</dbReference>
<dbReference type="InterPro" id="IPR005186">
    <property type="entry name" value="FlaG"/>
</dbReference>
<dbReference type="Gene3D" id="3.30.160.170">
    <property type="entry name" value="FlaG-like"/>
    <property type="match status" value="1"/>
</dbReference>
<dbReference type="KEGG" id="tav:G4V39_00695"/>
<name>A0A6G7PTI9_9BACT</name>
<keyword evidence="3" id="KW-1185">Reference proteome</keyword>
<accession>A0A6G7PTI9</accession>
<dbReference type="RefSeq" id="WP_166031099.1">
    <property type="nucleotide sequence ID" value="NZ_CP048877.1"/>
</dbReference>
<evidence type="ECO:0000313" key="2">
    <source>
        <dbReference type="EMBL" id="QIJ70876.1"/>
    </source>
</evidence>